<evidence type="ECO:0000313" key="3">
    <source>
        <dbReference type="Proteomes" id="UP001586593"/>
    </source>
</evidence>
<proteinExistence type="predicted"/>
<name>A0ABR3XAZ1_9PEZI</name>
<sequence>MVADICHCGQVNFNTADETLNQMVPSSSLDAYSGYSHRLLMACHDISELATQLEVPGSIDFDGFVTKLKEIISSLGSPVIEPDCQPCSVNITVAQISRLLYVAQRIRYAAFVFLHAVVDRAAEVYQVDPEERQRVHDQMPYTKDEALCGCLEMLSEIPIGKHCEFAGLALALFLVGCEVNDDRRRYLILDKLFVIERSFGLGHIARAKDGLMMIWQREQDGHRFWWKTMEEIGWELILC</sequence>
<evidence type="ECO:0000313" key="2">
    <source>
        <dbReference type="EMBL" id="KAL1873122.1"/>
    </source>
</evidence>
<reference evidence="2 3" key="1">
    <citation type="journal article" date="2024" name="Commun. Biol.">
        <title>Comparative genomic analysis of thermophilic fungi reveals convergent evolutionary adaptations and gene losses.</title>
        <authorList>
            <person name="Steindorff A.S."/>
            <person name="Aguilar-Pontes M.V."/>
            <person name="Robinson A.J."/>
            <person name="Andreopoulos B."/>
            <person name="LaButti K."/>
            <person name="Kuo A."/>
            <person name="Mondo S."/>
            <person name="Riley R."/>
            <person name="Otillar R."/>
            <person name="Haridas S."/>
            <person name="Lipzen A."/>
            <person name="Grimwood J."/>
            <person name="Schmutz J."/>
            <person name="Clum A."/>
            <person name="Reid I.D."/>
            <person name="Moisan M.C."/>
            <person name="Butler G."/>
            <person name="Nguyen T.T.M."/>
            <person name="Dewar K."/>
            <person name="Conant G."/>
            <person name="Drula E."/>
            <person name="Henrissat B."/>
            <person name="Hansel C."/>
            <person name="Singer S."/>
            <person name="Hutchinson M.I."/>
            <person name="de Vries R.P."/>
            <person name="Natvig D.O."/>
            <person name="Powell A.J."/>
            <person name="Tsang A."/>
            <person name="Grigoriev I.V."/>
        </authorList>
    </citation>
    <scope>NUCLEOTIDE SEQUENCE [LARGE SCALE GENOMIC DNA]</scope>
    <source>
        <strain evidence="2 3">ATCC 24622</strain>
    </source>
</reference>
<dbReference type="Pfam" id="PF11951">
    <property type="entry name" value="Fungal_trans_2"/>
    <property type="match status" value="1"/>
</dbReference>
<keyword evidence="1" id="KW-0539">Nucleus</keyword>
<protein>
    <submittedName>
        <fullName evidence="2">Uncharacterized protein</fullName>
    </submittedName>
</protein>
<gene>
    <name evidence="2" type="ORF">VTK73DRAFT_1083</name>
</gene>
<accession>A0ABR3XAZ1</accession>
<dbReference type="EMBL" id="JAZHXJ010000125">
    <property type="protein sequence ID" value="KAL1873122.1"/>
    <property type="molecule type" value="Genomic_DNA"/>
</dbReference>
<dbReference type="InterPro" id="IPR021858">
    <property type="entry name" value="Fun_TF"/>
</dbReference>
<comment type="caution">
    <text evidence="2">The sequence shown here is derived from an EMBL/GenBank/DDBJ whole genome shotgun (WGS) entry which is preliminary data.</text>
</comment>
<organism evidence="2 3">
    <name type="scientific">Phialemonium thermophilum</name>
    <dbReference type="NCBI Taxonomy" id="223376"/>
    <lineage>
        <taxon>Eukaryota</taxon>
        <taxon>Fungi</taxon>
        <taxon>Dikarya</taxon>
        <taxon>Ascomycota</taxon>
        <taxon>Pezizomycotina</taxon>
        <taxon>Sordariomycetes</taxon>
        <taxon>Sordariomycetidae</taxon>
        <taxon>Cephalothecales</taxon>
        <taxon>Cephalothecaceae</taxon>
        <taxon>Phialemonium</taxon>
    </lineage>
</organism>
<dbReference type="Proteomes" id="UP001586593">
    <property type="component" value="Unassembled WGS sequence"/>
</dbReference>
<evidence type="ECO:0000256" key="1">
    <source>
        <dbReference type="ARBA" id="ARBA00023242"/>
    </source>
</evidence>
<keyword evidence="3" id="KW-1185">Reference proteome</keyword>